<protein>
    <recommendedName>
        <fullName evidence="3">Ig-like domain (Group 2)</fullName>
    </recommendedName>
</protein>
<dbReference type="Proteomes" id="UP000242642">
    <property type="component" value="Unassembled WGS sequence"/>
</dbReference>
<accession>A0A1I0DRS7</accession>
<keyword evidence="2" id="KW-1185">Reference proteome</keyword>
<dbReference type="Gene3D" id="2.60.40.1080">
    <property type="match status" value="1"/>
</dbReference>
<evidence type="ECO:0000313" key="1">
    <source>
        <dbReference type="EMBL" id="SET35278.1"/>
    </source>
</evidence>
<dbReference type="AlphaFoldDB" id="A0A1I0DRS7"/>
<evidence type="ECO:0008006" key="3">
    <source>
        <dbReference type="Google" id="ProtNLM"/>
    </source>
</evidence>
<evidence type="ECO:0000313" key="2">
    <source>
        <dbReference type="Proteomes" id="UP000242642"/>
    </source>
</evidence>
<dbReference type="RefSeq" id="WP_093320711.1">
    <property type="nucleotide sequence ID" value="NZ_FOHV01000019.1"/>
</dbReference>
<reference evidence="2" key="1">
    <citation type="submission" date="2016-10" db="EMBL/GenBank/DDBJ databases">
        <authorList>
            <person name="Varghese N."/>
            <person name="Submissions S."/>
        </authorList>
    </citation>
    <scope>NUCLEOTIDE SEQUENCE [LARGE SCALE GENOMIC DNA]</scope>
    <source>
        <strain evidence="2">DSM 18579</strain>
    </source>
</reference>
<dbReference type="EMBL" id="FOHV01000019">
    <property type="protein sequence ID" value="SET35278.1"/>
    <property type="molecule type" value="Genomic_DNA"/>
</dbReference>
<organism evidence="1 2">
    <name type="scientific">Thorsellia anophelis DSM 18579</name>
    <dbReference type="NCBI Taxonomy" id="1123402"/>
    <lineage>
        <taxon>Bacteria</taxon>
        <taxon>Pseudomonadati</taxon>
        <taxon>Pseudomonadota</taxon>
        <taxon>Gammaproteobacteria</taxon>
        <taxon>Enterobacterales</taxon>
        <taxon>Thorselliaceae</taxon>
        <taxon>Thorsellia</taxon>
    </lineage>
</organism>
<proteinExistence type="predicted"/>
<sequence>MNSTHNTPYKLITSLFLSIVLIVTFSHELLANNKSGSSKKAENIIGHLPYMESIGAYLSLSNQFLYDENQLPVLTSGSELFIPSIFCQTSRLEETSTMQMEASDLSDQFFMLIDQDNDLCLTQNHESQLAWFALDPGENEWENIKAWEDLSTTILDNNIYLIPPGTSQQSPYTHGLRIPESAIGKRIGFTYSPITATGNPNIGYPIKVWDIRYFFGQDKYDSAGYPTYVNEGKRLEEIPLNTSLEEVVESPSRPRIENLIMKGTFLTGFQLTAEYDFIANSENEFEDVSRFWWGEVGTTEIQAYFQNPVYLSNPQSPVLTIEDVAKVYSVSVLPIKKESRVSSGNNSTYYVVGNTVTTTSENTNNQFTQPSNISNLKFSNALNIENSVSATYIYEKGDPIAEDNSEYTWSYIDAQGVSHILASDKIIESGKVPDSPKLLLEQSGLTLKLDMLPKDQFNREGKPVSISDNIETAEFIAEPTVVQLTLNDTNSYPVSITAKYTSGSDDITLLGNWASTDESIATVDNQGNIRLNPSLSTEAIGSITFNYIGKTVTIDVIVDALPPSIRNLKLISIMENGELSLFENQGATYDFDNGGKLNSNDRSTYIWRIQNETTVIGSGVVVNSGVVPFPSTSSPIYHSGKVVVLEVTPKDNFNRSGDMIPIEGTLEEVNGIEVEPTPLEIKRQTTAQLRAYALFDGGRKFISPIGIPALDGTWTVNGQGVSISYSGYVTAGNFLTSGTITYRYKNFNIVIPYTVIE</sequence>
<gene>
    <name evidence="1" type="ORF">SAMN02583745_02096</name>
</gene>
<dbReference type="OrthoDB" id="6594939at2"/>
<name>A0A1I0DRS7_9GAMM</name>